<evidence type="ECO:0000313" key="3">
    <source>
        <dbReference type="Proteomes" id="UP000011740"/>
    </source>
</evidence>
<protein>
    <recommendedName>
        <fullName evidence="4">Nucleotidyl transferase AbiEii toxin, Type IV TA system</fullName>
    </recommendedName>
</protein>
<proteinExistence type="predicted"/>
<accession>M3C525</accession>
<gene>
    <name evidence="2" type="ORF">H340_18209</name>
</gene>
<feature type="region of interest" description="Disordered" evidence="1">
    <location>
        <begin position="1"/>
        <end position="25"/>
    </location>
</feature>
<name>M3C525_STRM1</name>
<comment type="caution">
    <text evidence="2">The sequence shown here is derived from an EMBL/GenBank/DDBJ whole genome shotgun (WGS) entry which is preliminary data.</text>
</comment>
<organism evidence="2 3">
    <name type="scientific">Streptomyces mobaraensis (strain ATCC 29032 / DSM 40847 / JCM 4168 / NBRC 13819 / NCIMB 11159 / IPCR 16-22)</name>
    <dbReference type="NCBI Taxonomy" id="1223523"/>
    <lineage>
        <taxon>Bacteria</taxon>
        <taxon>Bacillati</taxon>
        <taxon>Actinomycetota</taxon>
        <taxon>Actinomycetes</taxon>
        <taxon>Kitasatosporales</taxon>
        <taxon>Streptomycetaceae</taxon>
        <taxon>Streptomyces</taxon>
    </lineage>
</organism>
<evidence type="ECO:0000313" key="2">
    <source>
        <dbReference type="EMBL" id="EME99070.1"/>
    </source>
</evidence>
<dbReference type="AlphaFoldDB" id="M3C525"/>
<dbReference type="STRING" id="1223523.H340_18209"/>
<dbReference type="eggNOG" id="ENOG5033A88">
    <property type="taxonomic scope" value="Bacteria"/>
</dbReference>
<sequence>MVTNPPPTPPTPSVPSAVPITPPARAEDPRLTAILAGTRRRLLDDLSDVGAAFPLVLAGEYAVRFHGLARGSGRRAERHLGAGPDLACATDTQTPMADVLATVRAGLEARGWRVRDAAAEPLAARFVGTDSLGGEECEVEIAKETLWRPPVRVGTVRILAVEDLVGTKVRDLADRGLARDLVDVHAASDCWSRVELEELGRRHARDSFDLADLKARLEGLDWFGDAEFGACGLDEEGMEAVRRWAQFWADDIGERLAEEAPYEEVPYEGESAEE</sequence>
<evidence type="ECO:0000256" key="1">
    <source>
        <dbReference type="SAM" id="MobiDB-lite"/>
    </source>
</evidence>
<dbReference type="PATRIC" id="fig|1223523.3.peg.3728"/>
<evidence type="ECO:0008006" key="4">
    <source>
        <dbReference type="Google" id="ProtNLM"/>
    </source>
</evidence>
<reference evidence="2 3" key="1">
    <citation type="journal article" date="2013" name="Genome Announc.">
        <title>Whole-Genome Shotgun Assembly and Analysis of the Genome of Streptomyces mobaraensis DSM 40847, a Strain for Industrial Production of Microbial Transglutaminase.</title>
        <authorList>
            <person name="Yang H."/>
            <person name="He T."/>
            <person name="Wu W."/>
            <person name="Zhu W."/>
            <person name="Lu B."/>
            <person name="Sun W."/>
        </authorList>
    </citation>
    <scope>NUCLEOTIDE SEQUENCE [LARGE SCALE GENOMIC DNA]</scope>
    <source>
        <strain evidence="2 3">DSM 40847</strain>
    </source>
</reference>
<dbReference type="EMBL" id="AORZ01000058">
    <property type="protein sequence ID" value="EME99070.1"/>
    <property type="molecule type" value="Genomic_DNA"/>
</dbReference>
<dbReference type="Proteomes" id="UP000011740">
    <property type="component" value="Unassembled WGS sequence"/>
</dbReference>
<feature type="compositionally biased region" description="Pro residues" evidence="1">
    <location>
        <begin position="1"/>
        <end position="13"/>
    </location>
</feature>
<dbReference type="RefSeq" id="WP_004947447.1">
    <property type="nucleotide sequence ID" value="NZ_AORZ01000058.1"/>
</dbReference>